<gene>
    <name evidence="1" type="ORF">NQ315_016528</name>
</gene>
<dbReference type="PANTHER" id="PTHR14659:SF1">
    <property type="entry name" value="ALPHA- AND GAMMA-ADAPTIN-BINDING PROTEIN P34"/>
    <property type="match status" value="1"/>
</dbReference>
<dbReference type="Proteomes" id="UP001159042">
    <property type="component" value="Unassembled WGS sequence"/>
</dbReference>
<evidence type="ECO:0000313" key="2">
    <source>
        <dbReference type="Proteomes" id="UP001159042"/>
    </source>
</evidence>
<evidence type="ECO:0000313" key="1">
    <source>
        <dbReference type="EMBL" id="KAJ8919431.1"/>
    </source>
</evidence>
<evidence type="ECO:0008006" key="3">
    <source>
        <dbReference type="Google" id="ProtNLM"/>
    </source>
</evidence>
<accession>A0AAV8VZV7</accession>
<keyword evidence="2" id="KW-1185">Reference proteome</keyword>
<dbReference type="AlphaFoldDB" id="A0AAV8VZV7"/>
<organism evidence="1 2">
    <name type="scientific">Exocentrus adspersus</name>
    <dbReference type="NCBI Taxonomy" id="1586481"/>
    <lineage>
        <taxon>Eukaryota</taxon>
        <taxon>Metazoa</taxon>
        <taxon>Ecdysozoa</taxon>
        <taxon>Arthropoda</taxon>
        <taxon>Hexapoda</taxon>
        <taxon>Insecta</taxon>
        <taxon>Pterygota</taxon>
        <taxon>Neoptera</taxon>
        <taxon>Endopterygota</taxon>
        <taxon>Coleoptera</taxon>
        <taxon>Polyphaga</taxon>
        <taxon>Cucujiformia</taxon>
        <taxon>Chrysomeloidea</taxon>
        <taxon>Cerambycidae</taxon>
        <taxon>Lamiinae</taxon>
        <taxon>Acanthocinini</taxon>
        <taxon>Exocentrus</taxon>
    </lineage>
</organism>
<reference evidence="1 2" key="1">
    <citation type="journal article" date="2023" name="Insect Mol. Biol.">
        <title>Genome sequencing provides insights into the evolution of gene families encoding plant cell wall-degrading enzymes in longhorned beetles.</title>
        <authorList>
            <person name="Shin N.R."/>
            <person name="Okamura Y."/>
            <person name="Kirsch R."/>
            <person name="Pauchet Y."/>
        </authorList>
    </citation>
    <scope>NUCLEOTIDE SEQUENCE [LARGE SCALE GENOMIC DNA]</scope>
    <source>
        <strain evidence="1">EAD_L_NR</strain>
    </source>
</reference>
<sequence>MDNKNIPSIVVVSCSHTKPKSLIKLITKEDTVNVIEDQGLVKQSWLIDTKYYTAEVQILGLEQNYIRTEEFNKNVEALIIHMDSNKPSGLDDILHWKDLEKDCNLEIKLLISNYCTEDTKVTKTKATEWCLKHGFEFVELYPMVNSSPEEEIIKEKFGVDRIIEALQTHTWPNLVMKNKSKTSKGCLTKPNLSEQTNSDMDNSLKSDATDDFTELFSQLHMMKESLQTMPMSQRTQCAEQMVTAFWKAIGGEEEEILDL</sequence>
<dbReference type="PANTHER" id="PTHR14659">
    <property type="entry name" value="ALPHA- AND GAMMA-ADAPTIN-BINDING PROTEIN P34"/>
    <property type="match status" value="1"/>
</dbReference>
<name>A0AAV8VZV7_9CUCU</name>
<dbReference type="InterPro" id="IPR019341">
    <property type="entry name" value="Alpha/Gamma-adaptin-bd_p34"/>
</dbReference>
<proteinExistence type="predicted"/>
<dbReference type="Pfam" id="PF10199">
    <property type="entry name" value="Adaptin_binding"/>
    <property type="match status" value="1"/>
</dbReference>
<protein>
    <recommendedName>
        <fullName evidence="3">Alpha-and gamma-adaptin-binding protein p34</fullName>
    </recommendedName>
</protein>
<dbReference type="Gene3D" id="3.40.50.11960">
    <property type="match status" value="1"/>
</dbReference>
<comment type="caution">
    <text evidence="1">The sequence shown here is derived from an EMBL/GenBank/DDBJ whole genome shotgun (WGS) entry which is preliminary data.</text>
</comment>
<dbReference type="EMBL" id="JANEYG010000018">
    <property type="protein sequence ID" value="KAJ8919431.1"/>
    <property type="molecule type" value="Genomic_DNA"/>
</dbReference>